<proteinExistence type="predicted"/>
<protein>
    <submittedName>
        <fullName evidence="1">Uncharacterized protein</fullName>
    </submittedName>
</protein>
<organism evidence="1 2">
    <name type="scientific">Inconstantimicrobium mannanitabidum</name>
    <dbReference type="NCBI Taxonomy" id="1604901"/>
    <lineage>
        <taxon>Bacteria</taxon>
        <taxon>Bacillati</taxon>
        <taxon>Bacillota</taxon>
        <taxon>Clostridia</taxon>
        <taxon>Eubacteriales</taxon>
        <taxon>Clostridiaceae</taxon>
        <taxon>Inconstantimicrobium</taxon>
    </lineage>
</organism>
<sequence>MFIGSIIKNSSSIIKFLKESRFAIYFTKPQLHIIALIMSAMIKKGFVGKVTDISDLMHFRHRTNVGKFLSKSPWNEDFIERALRNLVIKKIWELSKATGKPIYVAIDDTISERTVPS</sequence>
<gene>
    <name evidence="1" type="ORF">rsdtw13_18140</name>
</gene>
<keyword evidence="2" id="KW-1185">Reference proteome</keyword>
<evidence type="ECO:0000313" key="2">
    <source>
        <dbReference type="Proteomes" id="UP001058074"/>
    </source>
</evidence>
<dbReference type="EMBL" id="BROD01000001">
    <property type="protein sequence ID" value="GKX66556.1"/>
    <property type="molecule type" value="Genomic_DNA"/>
</dbReference>
<reference evidence="1" key="1">
    <citation type="journal article" date="2025" name="Int. J. Syst. Evol. Microbiol.">
        <title>Inconstantimicrobium mannanitabidum sp. nov., a novel member of the family Clostridiaceae isolated from anoxic soil under the treatment of reductive soil disinfestation.</title>
        <authorList>
            <person name="Ueki A."/>
            <person name="Tonouchi A."/>
            <person name="Honma S."/>
            <person name="Kaku N."/>
            <person name="Ueki K."/>
        </authorList>
    </citation>
    <scope>NUCLEOTIDE SEQUENCE</scope>
    <source>
        <strain evidence="1">TW13</strain>
    </source>
</reference>
<accession>A0ACB5RCT1</accession>
<comment type="caution">
    <text evidence="1">The sequence shown here is derived from an EMBL/GenBank/DDBJ whole genome shotgun (WGS) entry which is preliminary data.</text>
</comment>
<name>A0ACB5RCT1_9CLOT</name>
<dbReference type="Proteomes" id="UP001058074">
    <property type="component" value="Unassembled WGS sequence"/>
</dbReference>
<evidence type="ECO:0000313" key="1">
    <source>
        <dbReference type="EMBL" id="GKX66556.1"/>
    </source>
</evidence>